<dbReference type="InterPro" id="IPR006728">
    <property type="entry name" value="YezG-like"/>
</dbReference>
<comment type="caution">
    <text evidence="1">The sequence shown here is derived from an EMBL/GenBank/DDBJ whole genome shotgun (WGS) entry which is preliminary data.</text>
</comment>
<dbReference type="EMBL" id="PUWT01000179">
    <property type="protein sequence ID" value="PQQ22051.1"/>
    <property type="molecule type" value="Genomic_DNA"/>
</dbReference>
<dbReference type="SUPFAM" id="SSF160424">
    <property type="entry name" value="BH3703-like"/>
    <property type="match status" value="1"/>
</dbReference>
<gene>
    <name evidence="1" type="ORF">C6H66_25120</name>
</gene>
<evidence type="ECO:0000313" key="2">
    <source>
        <dbReference type="Proteomes" id="UP000239550"/>
    </source>
</evidence>
<dbReference type="InterPro" id="IPR036170">
    <property type="entry name" value="YezG-like_sf"/>
</dbReference>
<organism evidence="1 2">
    <name type="scientific">Photorhabdus hindustanensis</name>
    <dbReference type="NCBI Taxonomy" id="2918802"/>
    <lineage>
        <taxon>Bacteria</taxon>
        <taxon>Pseudomonadati</taxon>
        <taxon>Pseudomonadota</taxon>
        <taxon>Gammaproteobacteria</taxon>
        <taxon>Enterobacterales</taxon>
        <taxon>Morganellaceae</taxon>
        <taxon>Photorhabdus</taxon>
    </lineage>
</organism>
<dbReference type="AlphaFoldDB" id="A0A2S8PTJ0"/>
<name>A0A2S8PTJ0_9GAMM</name>
<accession>A0A2S8PTJ0</accession>
<proteinExistence type="predicted"/>
<dbReference type="Gene3D" id="3.30.500.20">
    <property type="entry name" value="BH3703-like domains"/>
    <property type="match status" value="1"/>
</dbReference>
<dbReference type="Proteomes" id="UP000239550">
    <property type="component" value="Unassembled WGS sequence"/>
</dbReference>
<reference evidence="1 2" key="1">
    <citation type="submission" date="2018-02" db="EMBL/GenBank/DDBJ databases">
        <title>Five New Genomes of Indian Photorhabdus Isolates TSA.</title>
        <authorList>
            <person name="Dubay B."/>
            <person name="Somvanshi V.S."/>
        </authorList>
    </citation>
    <scope>NUCLEOTIDE SEQUENCE [LARGE SCALE GENOMIC DNA]</scope>
    <source>
        <strain evidence="1 2">H1</strain>
    </source>
</reference>
<dbReference type="RefSeq" id="WP_105397058.1">
    <property type="nucleotide sequence ID" value="NZ_CAWNTA010000179.1"/>
</dbReference>
<dbReference type="Pfam" id="PF04634">
    <property type="entry name" value="YezG-like"/>
    <property type="match status" value="1"/>
</dbReference>
<protein>
    <submittedName>
        <fullName evidence="1">Uncharacterized protein</fullName>
    </submittedName>
</protein>
<evidence type="ECO:0000313" key="1">
    <source>
        <dbReference type="EMBL" id="PQQ22051.1"/>
    </source>
</evidence>
<sequence>MGTTDDEIYSRIGKVLYEAAPENAIKIFLDAELSPENDHAKFLFDYVDNLGEKKWFVPNSPDVDGKLIETLVELRKYYIENNLTNGLPAWSGCEITVDLDKMKINIDFKYDD</sequence>
<keyword evidence="2" id="KW-1185">Reference proteome</keyword>